<dbReference type="InterPro" id="IPR001109">
    <property type="entry name" value="Hydrogenase_HupF/HypC"/>
</dbReference>
<dbReference type="Proteomes" id="UP000425916">
    <property type="component" value="Chromosome"/>
</dbReference>
<keyword evidence="3" id="KW-1185">Reference proteome</keyword>
<dbReference type="InterPro" id="IPR019812">
    <property type="entry name" value="Hydgase_assmbl_chp_CS"/>
</dbReference>
<dbReference type="RefSeq" id="WP_156271509.1">
    <property type="nucleotide sequence ID" value="NZ_CP046244.1"/>
</dbReference>
<dbReference type="PROSITE" id="PS01097">
    <property type="entry name" value="HUPF_HYPC"/>
    <property type="match status" value="1"/>
</dbReference>
<evidence type="ECO:0000313" key="2">
    <source>
        <dbReference type="EMBL" id="QGP91083.1"/>
    </source>
</evidence>
<dbReference type="GO" id="GO:0051604">
    <property type="term" value="P:protein maturation"/>
    <property type="evidence" value="ECO:0007669"/>
    <property type="project" value="TreeGrafter"/>
</dbReference>
<dbReference type="GO" id="GO:0005506">
    <property type="term" value="F:iron ion binding"/>
    <property type="evidence" value="ECO:0007669"/>
    <property type="project" value="TreeGrafter"/>
</dbReference>
<sequence length="88" mass="9396">MCLGVPARIIAIEADGVQATVETRGVQARVSLALVEGCRPGSYVLVHAGHAISVINTEEAEARLNLWKELIAFKEASFMSANTSTIEL</sequence>
<protein>
    <submittedName>
        <fullName evidence="2">HupF/HypC family protein</fullName>
    </submittedName>
</protein>
<dbReference type="PANTHER" id="PTHR35177:SF2">
    <property type="entry name" value="HYDROGENASE MATURATION FACTOR HYBG"/>
    <property type="match status" value="1"/>
</dbReference>
<comment type="similarity">
    <text evidence="1">Belongs to the HupF/HypC family.</text>
</comment>
<evidence type="ECO:0000256" key="1">
    <source>
        <dbReference type="ARBA" id="ARBA00006018"/>
    </source>
</evidence>
<proteinExistence type="inferred from homology"/>
<dbReference type="SUPFAM" id="SSF159127">
    <property type="entry name" value="HupF/HypC-like"/>
    <property type="match status" value="1"/>
</dbReference>
<dbReference type="OrthoDB" id="9806017at2"/>
<evidence type="ECO:0000313" key="3">
    <source>
        <dbReference type="Proteomes" id="UP000425916"/>
    </source>
</evidence>
<gene>
    <name evidence="2" type="ORF">MGLY_04070</name>
</gene>
<dbReference type="AlphaFoldDB" id="A0A6I5ZMH7"/>
<reference evidence="2 3" key="1">
    <citation type="submission" date="2019-11" db="EMBL/GenBank/DDBJ databases">
        <title>Genome sequence of Moorella glycerini DSM11254.</title>
        <authorList>
            <person name="Poehlein A."/>
            <person name="Boeer T."/>
            <person name="Daniel R."/>
        </authorList>
    </citation>
    <scope>NUCLEOTIDE SEQUENCE [LARGE SCALE GENOMIC DNA]</scope>
    <source>
        <strain evidence="2 3">DSM 11254</strain>
    </source>
</reference>
<organism evidence="2 3">
    <name type="scientific">Neomoorella glycerini</name>
    <dbReference type="NCBI Taxonomy" id="55779"/>
    <lineage>
        <taxon>Bacteria</taxon>
        <taxon>Bacillati</taxon>
        <taxon>Bacillota</taxon>
        <taxon>Clostridia</taxon>
        <taxon>Neomoorellales</taxon>
        <taxon>Neomoorellaceae</taxon>
        <taxon>Neomoorella</taxon>
    </lineage>
</organism>
<dbReference type="Gene3D" id="2.30.30.140">
    <property type="match status" value="1"/>
</dbReference>
<dbReference type="NCBIfam" id="TIGR00074">
    <property type="entry name" value="hypC_hupF"/>
    <property type="match status" value="1"/>
</dbReference>
<accession>A0A6I5ZMH7</accession>
<dbReference type="Pfam" id="PF01455">
    <property type="entry name" value="HupF_HypC"/>
    <property type="match status" value="1"/>
</dbReference>
<dbReference type="EMBL" id="CP046244">
    <property type="protein sequence ID" value="QGP91083.1"/>
    <property type="molecule type" value="Genomic_DNA"/>
</dbReference>
<dbReference type="GO" id="GO:1902670">
    <property type="term" value="F:carbon dioxide binding"/>
    <property type="evidence" value="ECO:0007669"/>
    <property type="project" value="TreeGrafter"/>
</dbReference>
<dbReference type="PANTHER" id="PTHR35177">
    <property type="entry name" value="HYDROGENASE MATURATION FACTOR HYBG"/>
    <property type="match status" value="1"/>
</dbReference>
<name>A0A6I5ZMH7_9FIRM</name>
<dbReference type="PRINTS" id="PR00445">
    <property type="entry name" value="HUPFHYPC"/>
</dbReference>